<evidence type="ECO:0000256" key="1">
    <source>
        <dbReference type="PIRNR" id="PIRNR006162"/>
    </source>
</evidence>
<feature type="transmembrane region" description="Helical" evidence="2">
    <location>
        <begin position="157"/>
        <end position="178"/>
    </location>
</feature>
<name>A0A2S5SU41_9BURK</name>
<keyword evidence="1" id="KW-0442">Lipid degradation</keyword>
<keyword evidence="1" id="KW-0460">Magnesium</keyword>
<protein>
    <recommendedName>
        <fullName evidence="1">Phosphatidylglycerophosphatase A</fullName>
        <ecNumber evidence="1">3.1.3.27</ecNumber>
    </recommendedName>
    <alternativeName>
        <fullName evidence="1">Phosphatidylglycerolphosphate phosphatase A</fullName>
    </alternativeName>
</protein>
<dbReference type="Proteomes" id="UP000238605">
    <property type="component" value="Unassembled WGS sequence"/>
</dbReference>
<keyword evidence="1" id="KW-0595">Phospholipid degradation</keyword>
<dbReference type="RefSeq" id="WP_104302528.1">
    <property type="nucleotide sequence ID" value="NZ_PSNX01000008.1"/>
</dbReference>
<feature type="domain" description="YutG/PgpA" evidence="3">
    <location>
        <begin position="27"/>
        <end position="174"/>
    </location>
</feature>
<evidence type="ECO:0000313" key="5">
    <source>
        <dbReference type="Proteomes" id="UP000238605"/>
    </source>
</evidence>
<dbReference type="GO" id="GO:0008962">
    <property type="term" value="F:phosphatidylglycerophosphatase activity"/>
    <property type="evidence" value="ECO:0007669"/>
    <property type="project" value="UniProtKB-EC"/>
</dbReference>
<comment type="function">
    <text evidence="1">Lipid phosphatase which dephosphorylates phosphatidylglycerophosphate (PGP) to phosphatidylglycerol (PG).</text>
</comment>
<keyword evidence="2" id="KW-1133">Transmembrane helix</keyword>
<evidence type="ECO:0000256" key="2">
    <source>
        <dbReference type="SAM" id="Phobius"/>
    </source>
</evidence>
<dbReference type="GO" id="GO:0046872">
    <property type="term" value="F:metal ion binding"/>
    <property type="evidence" value="ECO:0007669"/>
    <property type="project" value="UniProtKB-KW"/>
</dbReference>
<dbReference type="InterPro" id="IPR026037">
    <property type="entry name" value="PgpA"/>
</dbReference>
<sequence>MSLASPPPEGPVRPTGRFLWSHPAHAIALGFGSGLSPWAPGTVGTLWAWLSFLVLDRWLDDRQWALLLGAGLLVGWWACTLTARHLHTKDPGCIVWDEILAFWAVLWLVTPTTGEALWSRHLAAFILFRAFDSIKAGPVGWADRVFRGGGWRGGFGILFDDLVAALCTLLVVALWVFFN</sequence>
<keyword evidence="1" id="KW-1208">Phospholipid metabolism</keyword>
<keyword evidence="1" id="KW-0479">Metal-binding</keyword>
<keyword evidence="1 2" id="KW-0812">Transmembrane</keyword>
<dbReference type="UniPathway" id="UPA00084">
    <property type="reaction ID" value="UER00504"/>
</dbReference>
<dbReference type="GO" id="GO:0009395">
    <property type="term" value="P:phospholipid catabolic process"/>
    <property type="evidence" value="ECO:0007669"/>
    <property type="project" value="UniProtKB-KW"/>
</dbReference>
<dbReference type="Pfam" id="PF04608">
    <property type="entry name" value="PgpA"/>
    <property type="match status" value="1"/>
</dbReference>
<feature type="transmembrane region" description="Helical" evidence="2">
    <location>
        <begin position="99"/>
        <end position="118"/>
    </location>
</feature>
<evidence type="ECO:0000259" key="3">
    <source>
        <dbReference type="Pfam" id="PF04608"/>
    </source>
</evidence>
<keyword evidence="1 2" id="KW-0472">Membrane</keyword>
<feature type="transmembrane region" description="Helical" evidence="2">
    <location>
        <begin position="38"/>
        <end position="55"/>
    </location>
</feature>
<keyword evidence="5" id="KW-1185">Reference proteome</keyword>
<keyword evidence="1" id="KW-0997">Cell inner membrane</keyword>
<dbReference type="SUPFAM" id="SSF101307">
    <property type="entry name" value="YutG-like"/>
    <property type="match status" value="1"/>
</dbReference>
<dbReference type="AlphaFoldDB" id="A0A2S5SU41"/>
<reference evidence="4 5" key="1">
    <citation type="submission" date="2018-02" db="EMBL/GenBank/DDBJ databases">
        <title>Reclassifiation of [Polyangium] brachysporum DSM 7029 as Guopingzhaonella breviflexa gen. nov., sp. nov., a member of the family Comamonadaceae.</title>
        <authorList>
            <person name="Tang B."/>
        </authorList>
    </citation>
    <scope>NUCLEOTIDE SEQUENCE [LARGE SCALE GENOMIC DNA]</scope>
    <source>
        <strain evidence="4 5">BCRC 80649</strain>
    </source>
</reference>
<dbReference type="PIRSF" id="PIRSF006162">
    <property type="entry name" value="PgpA"/>
    <property type="match status" value="1"/>
</dbReference>
<dbReference type="EC" id="3.1.3.27" evidence="1"/>
<accession>A0A2S5SU41</accession>
<comment type="subcellular location">
    <subcellularLocation>
        <location evidence="1">Cell inner membrane</location>
        <topology evidence="1">Multi-pass membrane protein</topology>
    </subcellularLocation>
</comment>
<organism evidence="4 5">
    <name type="scientific">Caldimonas caldifontis</name>
    <dbReference type="NCBI Taxonomy" id="1452508"/>
    <lineage>
        <taxon>Bacteria</taxon>
        <taxon>Pseudomonadati</taxon>
        <taxon>Pseudomonadota</taxon>
        <taxon>Betaproteobacteria</taxon>
        <taxon>Burkholderiales</taxon>
        <taxon>Sphaerotilaceae</taxon>
        <taxon>Caldimonas</taxon>
    </lineage>
</organism>
<keyword evidence="1" id="KW-0378">Hydrolase</keyword>
<dbReference type="PANTHER" id="PTHR36305">
    <property type="entry name" value="PHOSPHATIDYLGLYCEROPHOSPHATASE A"/>
    <property type="match status" value="1"/>
</dbReference>
<dbReference type="InterPro" id="IPR036681">
    <property type="entry name" value="PgpA-like_sf"/>
</dbReference>
<comment type="cofactor">
    <cofactor evidence="1">
        <name>Mg(2+)</name>
        <dbReference type="ChEBI" id="CHEBI:18420"/>
    </cofactor>
</comment>
<proteinExistence type="predicted"/>
<dbReference type="EMBL" id="PSNX01000008">
    <property type="protein sequence ID" value="PPE66245.1"/>
    <property type="molecule type" value="Genomic_DNA"/>
</dbReference>
<keyword evidence="1" id="KW-0443">Lipid metabolism</keyword>
<dbReference type="CDD" id="cd06971">
    <property type="entry name" value="PgpA"/>
    <property type="match status" value="1"/>
</dbReference>
<feature type="transmembrane region" description="Helical" evidence="2">
    <location>
        <begin position="64"/>
        <end position="87"/>
    </location>
</feature>
<dbReference type="GO" id="GO:0005886">
    <property type="term" value="C:plasma membrane"/>
    <property type="evidence" value="ECO:0007669"/>
    <property type="project" value="UniProtKB-SubCell"/>
</dbReference>
<dbReference type="InterPro" id="IPR007686">
    <property type="entry name" value="YutG/PgpA"/>
</dbReference>
<dbReference type="OrthoDB" id="9804091at2"/>
<gene>
    <name evidence="4" type="ORF">C1704_09715</name>
</gene>
<dbReference type="GO" id="GO:0006655">
    <property type="term" value="P:phosphatidylglycerol biosynthetic process"/>
    <property type="evidence" value="ECO:0007669"/>
    <property type="project" value="UniProtKB-UniPathway"/>
</dbReference>
<comment type="pathway">
    <text evidence="1">Phospholipid metabolism; phosphatidylglycerol biosynthesis; phosphatidylglycerol from CDP-diacylglycerol: step 2/2.</text>
</comment>
<comment type="caution">
    <text evidence="4">The sequence shown here is derived from an EMBL/GenBank/DDBJ whole genome shotgun (WGS) entry which is preliminary data.</text>
</comment>
<keyword evidence="1" id="KW-1003">Cell membrane</keyword>
<comment type="catalytic activity">
    <reaction evidence="1">
        <text>a 1,2-diacyl-sn-glycero-3-phospho-(1'-sn-glycero-3'-phosphate) + H2O = a 1,2-diacyl-sn-glycero-3-phospho-(1'-sn-glycerol) + phosphate</text>
        <dbReference type="Rhea" id="RHEA:33751"/>
        <dbReference type="ChEBI" id="CHEBI:15377"/>
        <dbReference type="ChEBI" id="CHEBI:43474"/>
        <dbReference type="ChEBI" id="CHEBI:60110"/>
        <dbReference type="ChEBI" id="CHEBI:64716"/>
        <dbReference type="EC" id="3.1.3.27"/>
    </reaction>
</comment>
<evidence type="ECO:0000313" key="4">
    <source>
        <dbReference type="EMBL" id="PPE66245.1"/>
    </source>
</evidence>
<dbReference type="PANTHER" id="PTHR36305:SF1">
    <property type="entry name" value="PHOSPHATIDYLGLYCEROPHOSPHATASE A"/>
    <property type="match status" value="1"/>
</dbReference>